<dbReference type="SMART" id="SM00530">
    <property type="entry name" value="HTH_XRE"/>
    <property type="match status" value="1"/>
</dbReference>
<dbReference type="PANTHER" id="PTHR46558:SF11">
    <property type="entry name" value="HTH-TYPE TRANSCRIPTIONAL REGULATOR XRE"/>
    <property type="match status" value="1"/>
</dbReference>
<feature type="domain" description="HTH cro/C1-type" evidence="3">
    <location>
        <begin position="9"/>
        <end position="63"/>
    </location>
</feature>
<dbReference type="GO" id="GO:0003677">
    <property type="term" value="F:DNA binding"/>
    <property type="evidence" value="ECO:0007669"/>
    <property type="project" value="UniProtKB-KW"/>
</dbReference>
<accession>A0A1W1ZIA3</accession>
<dbReference type="AlphaFoldDB" id="A0A1W1ZIA3"/>
<dbReference type="EMBL" id="FWXT01000001">
    <property type="protein sequence ID" value="SMC48295.1"/>
    <property type="molecule type" value="Genomic_DNA"/>
</dbReference>
<dbReference type="Gene3D" id="1.10.260.40">
    <property type="entry name" value="lambda repressor-like DNA-binding domains"/>
    <property type="match status" value="1"/>
</dbReference>
<evidence type="ECO:0000313" key="4">
    <source>
        <dbReference type="EMBL" id="SMC48295.1"/>
    </source>
</evidence>
<reference evidence="5" key="1">
    <citation type="submission" date="2017-04" db="EMBL/GenBank/DDBJ databases">
        <authorList>
            <person name="Varghese N."/>
            <person name="Submissions S."/>
        </authorList>
    </citation>
    <scope>NUCLEOTIDE SEQUENCE [LARGE SCALE GENOMIC DNA]</scope>
    <source>
        <strain evidence="5">DSM 12126</strain>
    </source>
</reference>
<dbReference type="Pfam" id="PF01381">
    <property type="entry name" value="HTH_3"/>
    <property type="match status" value="1"/>
</dbReference>
<name>A0A1W1ZIA3_9SPHI</name>
<dbReference type="OrthoDB" id="7859381at2"/>
<feature type="coiled-coil region" evidence="2">
    <location>
        <begin position="70"/>
        <end position="104"/>
    </location>
</feature>
<dbReference type="PANTHER" id="PTHR46558">
    <property type="entry name" value="TRACRIPTIONAL REGULATORY PROTEIN-RELATED-RELATED"/>
    <property type="match status" value="1"/>
</dbReference>
<proteinExistence type="predicted"/>
<keyword evidence="1" id="KW-0238">DNA-binding</keyword>
<dbReference type="Proteomes" id="UP000192756">
    <property type="component" value="Unassembled WGS sequence"/>
</dbReference>
<dbReference type="STRING" id="151894.SAMN04488524_0751"/>
<organism evidence="4 5">
    <name type="scientific">Pedobacter africanus</name>
    <dbReference type="NCBI Taxonomy" id="151894"/>
    <lineage>
        <taxon>Bacteria</taxon>
        <taxon>Pseudomonadati</taxon>
        <taxon>Bacteroidota</taxon>
        <taxon>Sphingobacteriia</taxon>
        <taxon>Sphingobacteriales</taxon>
        <taxon>Sphingobacteriaceae</taxon>
        <taxon>Pedobacter</taxon>
    </lineage>
</organism>
<evidence type="ECO:0000256" key="2">
    <source>
        <dbReference type="SAM" id="Coils"/>
    </source>
</evidence>
<dbReference type="InterPro" id="IPR010982">
    <property type="entry name" value="Lambda_DNA-bd_dom_sf"/>
</dbReference>
<protein>
    <submittedName>
        <fullName evidence="4">Helix-turn-helix domain-containing protein</fullName>
    </submittedName>
</protein>
<gene>
    <name evidence="4" type="ORF">SAMN04488524_0751</name>
</gene>
<dbReference type="PROSITE" id="PS50943">
    <property type="entry name" value="HTH_CROC1"/>
    <property type="match status" value="1"/>
</dbReference>
<sequence length="105" mass="12112">MNESTGKKIKMLRRQKKWAQKEMAGMLEISVPAYSKIECEITDINITRLMQVATVLGVKASSLLPGQNADELMLQENSRLKEKIKSIEREMMHLQAKLIDMYETR</sequence>
<dbReference type="SUPFAM" id="SSF47413">
    <property type="entry name" value="lambda repressor-like DNA-binding domains"/>
    <property type="match status" value="1"/>
</dbReference>
<evidence type="ECO:0000256" key="1">
    <source>
        <dbReference type="ARBA" id="ARBA00023125"/>
    </source>
</evidence>
<keyword evidence="2" id="KW-0175">Coiled coil</keyword>
<dbReference type="InterPro" id="IPR001387">
    <property type="entry name" value="Cro/C1-type_HTH"/>
</dbReference>
<keyword evidence="5" id="KW-1185">Reference proteome</keyword>
<dbReference type="CDD" id="cd00093">
    <property type="entry name" value="HTH_XRE"/>
    <property type="match status" value="1"/>
</dbReference>
<evidence type="ECO:0000313" key="5">
    <source>
        <dbReference type="Proteomes" id="UP000192756"/>
    </source>
</evidence>
<evidence type="ECO:0000259" key="3">
    <source>
        <dbReference type="PROSITE" id="PS50943"/>
    </source>
</evidence>
<dbReference type="RefSeq" id="WP_084237059.1">
    <property type="nucleotide sequence ID" value="NZ_FWXT01000001.1"/>
</dbReference>